<keyword evidence="1" id="KW-0472">Membrane</keyword>
<accession>A0ABW2Q8S1</accession>
<evidence type="ECO:0000256" key="1">
    <source>
        <dbReference type="SAM" id="Phobius"/>
    </source>
</evidence>
<organism evidence="2 3">
    <name type="scientific">Georgenia alba</name>
    <dbReference type="NCBI Taxonomy" id="2233858"/>
    <lineage>
        <taxon>Bacteria</taxon>
        <taxon>Bacillati</taxon>
        <taxon>Actinomycetota</taxon>
        <taxon>Actinomycetes</taxon>
        <taxon>Micrococcales</taxon>
        <taxon>Bogoriellaceae</taxon>
        <taxon>Georgenia</taxon>
    </lineage>
</organism>
<dbReference type="EMBL" id="JBHTCQ010000001">
    <property type="protein sequence ID" value="MFC7404347.1"/>
    <property type="molecule type" value="Genomic_DNA"/>
</dbReference>
<reference evidence="3" key="1">
    <citation type="journal article" date="2019" name="Int. J. Syst. Evol. Microbiol.">
        <title>The Global Catalogue of Microorganisms (GCM) 10K type strain sequencing project: providing services to taxonomists for standard genome sequencing and annotation.</title>
        <authorList>
            <consortium name="The Broad Institute Genomics Platform"/>
            <consortium name="The Broad Institute Genome Sequencing Center for Infectious Disease"/>
            <person name="Wu L."/>
            <person name="Ma J."/>
        </authorList>
    </citation>
    <scope>NUCLEOTIDE SEQUENCE [LARGE SCALE GENOMIC DNA]</scope>
    <source>
        <strain evidence="3">JCM 1490</strain>
    </source>
</reference>
<comment type="caution">
    <text evidence="2">The sequence shown here is derived from an EMBL/GenBank/DDBJ whole genome shotgun (WGS) entry which is preliminary data.</text>
</comment>
<feature type="transmembrane region" description="Helical" evidence="1">
    <location>
        <begin position="29"/>
        <end position="49"/>
    </location>
</feature>
<name>A0ABW2Q8S1_9MICO</name>
<keyword evidence="1" id="KW-0812">Transmembrane</keyword>
<protein>
    <submittedName>
        <fullName evidence="2">Uncharacterized protein</fullName>
    </submittedName>
</protein>
<gene>
    <name evidence="2" type="ORF">ACFQQL_04430</name>
</gene>
<dbReference type="RefSeq" id="WP_382391650.1">
    <property type="nucleotide sequence ID" value="NZ_JBHTCQ010000001.1"/>
</dbReference>
<feature type="transmembrane region" description="Helical" evidence="1">
    <location>
        <begin position="188"/>
        <end position="207"/>
    </location>
</feature>
<proteinExistence type="predicted"/>
<sequence length="212" mass="21257">MSPGTHRARPRGARSVARAVVLLARDRRVVGSVLVAWVGGGALWCVAAVMDSAGAARACGQLVVALAVAAAGHGLAGSDLDLDRAGALPWRSVRALHAASIVALAFCLVLASHVGGQGLGPLAEAGRNAVGSGGVLTIGAVTLGANRAWIGPVVWLGSAPRIAYELFPVSPPWWGQALTWSAQPGGSTAALLTAVALGVTGVVAYTVRGPRQ</sequence>
<feature type="transmembrane region" description="Helical" evidence="1">
    <location>
        <begin position="95"/>
        <end position="114"/>
    </location>
</feature>
<keyword evidence="1" id="KW-1133">Transmembrane helix</keyword>
<evidence type="ECO:0000313" key="2">
    <source>
        <dbReference type="EMBL" id="MFC7404347.1"/>
    </source>
</evidence>
<keyword evidence="3" id="KW-1185">Reference proteome</keyword>
<evidence type="ECO:0000313" key="3">
    <source>
        <dbReference type="Proteomes" id="UP001596455"/>
    </source>
</evidence>
<dbReference type="Proteomes" id="UP001596455">
    <property type="component" value="Unassembled WGS sequence"/>
</dbReference>